<keyword evidence="3" id="KW-1185">Reference proteome</keyword>
<sequence>MWVRSLKCGIYTPDYISHDDLCELVIEAGFRGVKSLYYLNQAPLAIEGHVVTHEQGDNRDKTVKEGKKVTESEVIGEGLNNNINCGGLTEGDIEFEDTNLYEVGRNINEFKDTSGELKKKTNLGALKKKTNLGELKKVLQRDLVESKKEFQPSFERDYEADRSGGDENEKYEDDILEDVEWVSDMEYEELQKIHEHFRSFKKKSQPDAEIDNIVDQLGMVFENSKQFKSTLTEYAIAKRFDFRLAKNDKDKTRVVCKSEGCPFTIYASIDSRDNLYKVKTFVDKHTCLVTFKISHKLHIHFRKLTPLVGKPPYIM</sequence>
<dbReference type="InterPro" id="IPR004332">
    <property type="entry name" value="Transposase_MuDR"/>
</dbReference>
<feature type="domain" description="Transposase MuDR plant" evidence="1">
    <location>
        <begin position="216"/>
        <end position="276"/>
    </location>
</feature>
<comment type="caution">
    <text evidence="2">The sequence shown here is derived from an EMBL/GenBank/DDBJ whole genome shotgun (WGS) entry which is preliminary data.</text>
</comment>
<gene>
    <name evidence="2" type="ORF">V6N11_031878</name>
</gene>
<dbReference type="Pfam" id="PF03108">
    <property type="entry name" value="DBD_Tnp_Mut"/>
    <property type="match status" value="1"/>
</dbReference>
<protein>
    <recommendedName>
        <fullName evidence="1">Transposase MuDR plant domain-containing protein</fullName>
    </recommendedName>
</protein>
<evidence type="ECO:0000259" key="1">
    <source>
        <dbReference type="Pfam" id="PF03108"/>
    </source>
</evidence>
<dbReference type="EMBL" id="JBBPBN010000010">
    <property type="protein sequence ID" value="KAK9030451.1"/>
    <property type="molecule type" value="Genomic_DNA"/>
</dbReference>
<proteinExistence type="predicted"/>
<evidence type="ECO:0000313" key="2">
    <source>
        <dbReference type="EMBL" id="KAK9030451.1"/>
    </source>
</evidence>
<reference evidence="2 3" key="1">
    <citation type="journal article" date="2024" name="G3 (Bethesda)">
        <title>Genome assembly of Hibiscus sabdariffa L. provides insights into metabolisms of medicinal natural products.</title>
        <authorList>
            <person name="Kim T."/>
        </authorList>
    </citation>
    <scope>NUCLEOTIDE SEQUENCE [LARGE SCALE GENOMIC DNA]</scope>
    <source>
        <strain evidence="2">TK-2024</strain>
        <tissue evidence="2">Old leaves</tissue>
    </source>
</reference>
<evidence type="ECO:0000313" key="3">
    <source>
        <dbReference type="Proteomes" id="UP001396334"/>
    </source>
</evidence>
<organism evidence="2 3">
    <name type="scientific">Hibiscus sabdariffa</name>
    <name type="common">roselle</name>
    <dbReference type="NCBI Taxonomy" id="183260"/>
    <lineage>
        <taxon>Eukaryota</taxon>
        <taxon>Viridiplantae</taxon>
        <taxon>Streptophyta</taxon>
        <taxon>Embryophyta</taxon>
        <taxon>Tracheophyta</taxon>
        <taxon>Spermatophyta</taxon>
        <taxon>Magnoliopsida</taxon>
        <taxon>eudicotyledons</taxon>
        <taxon>Gunneridae</taxon>
        <taxon>Pentapetalae</taxon>
        <taxon>rosids</taxon>
        <taxon>malvids</taxon>
        <taxon>Malvales</taxon>
        <taxon>Malvaceae</taxon>
        <taxon>Malvoideae</taxon>
        <taxon>Hibiscus</taxon>
    </lineage>
</organism>
<accession>A0ABR2SYY4</accession>
<name>A0ABR2SYY4_9ROSI</name>
<dbReference type="Proteomes" id="UP001396334">
    <property type="component" value="Unassembled WGS sequence"/>
</dbReference>